<comment type="function">
    <text evidence="22">Serine protease component of the complement C3 and C5 convertase complexes of the alternative complement pathway. Following cleavage and activation by factor D (CFD), forms the C3 convertase together with complement C3b. As part of the C3 convertase, cleaves and activates C3 into C3a anaphylatoxin and C3b opsonin, the next components of the complement pathways. When an additional complement C3b molecule binds to the C3 convertase, forms the C5 convertase, which cleaves and activates C5 into C5a anaphylatoxin and C5b component of the membrane attack complex.</text>
</comment>
<dbReference type="GO" id="GO:0070062">
    <property type="term" value="C:extracellular exosome"/>
    <property type="evidence" value="ECO:0007669"/>
    <property type="project" value="TreeGrafter"/>
</dbReference>
<evidence type="ECO:0000256" key="29">
    <source>
        <dbReference type="SAM" id="SignalP"/>
    </source>
</evidence>
<dbReference type="PANTHER" id="PTHR46393:SF1">
    <property type="entry name" value="COMPLEMENT FACTOR B"/>
    <property type="match status" value="1"/>
</dbReference>
<dbReference type="GO" id="GO:0006957">
    <property type="term" value="P:complement activation, alternative pathway"/>
    <property type="evidence" value="ECO:0007669"/>
    <property type="project" value="UniProtKB-KW"/>
</dbReference>
<comment type="subunit">
    <text evidence="25">Catalytic component of the C3 convertase of the alternative complement pathway, also named C3bBb, composed of complement factor B Bb and complement C3b. Catalytic component of the C5 convertase of the alternative complement pathway, also named C3bBb3b, composed of complement factor B Bb and additional molecules of complement C3b. Interacts to CFP; this interaction contributes to the stabilization of the active C3-convertase enzyme complex.</text>
</comment>
<keyword evidence="9" id="KW-0399">Innate immunity</keyword>
<evidence type="ECO:0000256" key="26">
    <source>
        <dbReference type="PIRSR" id="PIRSR001154-1"/>
    </source>
</evidence>
<dbReference type="InterPro" id="IPR001314">
    <property type="entry name" value="Peptidase_S1A"/>
</dbReference>
<evidence type="ECO:0000256" key="9">
    <source>
        <dbReference type="ARBA" id="ARBA00022588"/>
    </source>
</evidence>
<dbReference type="Pfam" id="PF00092">
    <property type="entry name" value="VWA"/>
    <property type="match status" value="1"/>
</dbReference>
<dbReference type="SUPFAM" id="SSF53300">
    <property type="entry name" value="vWA-like"/>
    <property type="match status" value="1"/>
</dbReference>
<evidence type="ECO:0000256" key="4">
    <source>
        <dbReference type="ARBA" id="ARBA00004241"/>
    </source>
</evidence>
<dbReference type="FunFam" id="2.10.70.10:FF:000019">
    <property type="entry name" value="Complement factor b,-like"/>
    <property type="match status" value="2"/>
</dbReference>
<comment type="function">
    <text evidence="21">Involved in proliferation and differentiation of preactivated B-lymphocytes, rapid spreading of peripheral blood monocytes, stimulation of lymphocyte blastogenesis and lysis of erythrocytes.</text>
</comment>
<dbReference type="SMART" id="SM00020">
    <property type="entry name" value="Tryp_SPc"/>
    <property type="match status" value="1"/>
</dbReference>
<feature type="chain" id="PRO_5039687923" description="Complement factor B" evidence="29">
    <location>
        <begin position="26"/>
        <end position="772"/>
    </location>
</feature>
<dbReference type="Pfam" id="PF00089">
    <property type="entry name" value="Trypsin"/>
    <property type="match status" value="1"/>
</dbReference>
<dbReference type="PROSITE" id="PS50234">
    <property type="entry name" value="VWFA"/>
    <property type="match status" value="1"/>
</dbReference>
<name>A0A9B0U4I9_CHRAS</name>
<evidence type="ECO:0000259" key="31">
    <source>
        <dbReference type="PROSITE" id="PS50240"/>
    </source>
</evidence>
<evidence type="ECO:0000256" key="2">
    <source>
        <dbReference type="ARBA" id="ARBA00001936"/>
    </source>
</evidence>
<evidence type="ECO:0000256" key="23">
    <source>
        <dbReference type="ARBA" id="ARBA00093434"/>
    </source>
</evidence>
<evidence type="ECO:0000256" key="27">
    <source>
        <dbReference type="PROSITE-ProRule" id="PRU00302"/>
    </source>
</evidence>
<dbReference type="InterPro" id="IPR036465">
    <property type="entry name" value="vWFA_dom_sf"/>
</dbReference>
<evidence type="ECO:0000256" key="10">
    <source>
        <dbReference type="ARBA" id="ARBA00022659"/>
    </source>
</evidence>
<sequence>MGRTLSPHLCLVPLVLGLLSGGVSTTPLPDAQPQSLCSLEGIEITGGSFQLLHEGQALEYLCPSGFYPYPVEIRICKSSKSWSPLQTHDKKIVKKAECRAIRCPRPQDFENGEFWPRAPYYNVSDEISFQCYDGYTLRGSVNRTCQVTGRWDGQTAICDNGAGYCPNPGIPIGTRKVGSQYRLEDSVTYQCNRGLTLRGSQQRTCLEGGSWSGTEPSCQDSFMYDTPEEVAEAFLSSLTETIEDADAEDGHSPGEQHKRKIVLDPSGSMNIYLVLDGSESIGTRNFTGAKSCLKSLIDKVASYGVKPKYALITYATNTNILVRVSNPKSSDAEWVLEQLQKISYEDHKLKAGTNTKKALQAVYSMMSWPGNTPPEGWNRTRHVIILMTDGMHNMGGNPVPIIDDIRNLLDIGRDRKNPREDYLDIYVFGIGALLNQENINALASKKNNEQHVFKVKDMEHLEDVFYKMIDESESLGLCGMVWEHREATDYHKQPWHVKISVVRPGKGFEYCMGTVVSEYFVLTAAHCFTVEDEKHSIKVSVAKDQQDLEVEEVLFHPKYNINGKKAEGISEFYDYDVALIKLKKKLKYSQTLRPICLPCTEGTTRALRLPQSATCQQHRDMLLPVKNVKALFVSEAWIKDKKTLVRKEVYIKNGDKKASCERDALNAKGYNKVKGISEVVTPRFLCTGGVEPYADPNTCKGDSGGPLIIYSKSRFIQVGVISWGVVDVCTDQLHQKRSQQNVPAHARDFHINLFEVLPWLKEKLKDEDLGFL</sequence>
<evidence type="ECO:0000256" key="13">
    <source>
        <dbReference type="ARBA" id="ARBA00022737"/>
    </source>
</evidence>
<dbReference type="InterPro" id="IPR043504">
    <property type="entry name" value="Peptidase_S1_PA_chymotrypsin"/>
</dbReference>
<evidence type="ECO:0000256" key="8">
    <source>
        <dbReference type="ARBA" id="ARBA00022525"/>
    </source>
</evidence>
<evidence type="ECO:0000256" key="19">
    <source>
        <dbReference type="ARBA" id="ARBA00023180"/>
    </source>
</evidence>
<dbReference type="SUPFAM" id="SSF50494">
    <property type="entry name" value="Trypsin-like serine proteases"/>
    <property type="match status" value="1"/>
</dbReference>
<dbReference type="GO" id="GO:0009617">
    <property type="term" value="P:response to bacterium"/>
    <property type="evidence" value="ECO:0007669"/>
    <property type="project" value="TreeGrafter"/>
</dbReference>
<dbReference type="GO" id="GO:0006508">
    <property type="term" value="P:proteolysis"/>
    <property type="evidence" value="ECO:0007669"/>
    <property type="project" value="UniProtKB-KW"/>
</dbReference>
<dbReference type="FunFam" id="3.40.50.410:FF:000056">
    <property type="entry name" value="Complement factor B"/>
    <property type="match status" value="1"/>
</dbReference>
<evidence type="ECO:0000256" key="16">
    <source>
        <dbReference type="ARBA" id="ARBA00022859"/>
    </source>
</evidence>
<dbReference type="Gene3D" id="2.10.70.10">
    <property type="entry name" value="Complement Module, domain 1"/>
    <property type="match status" value="3"/>
</dbReference>
<dbReference type="InterPro" id="IPR035976">
    <property type="entry name" value="Sushi/SCR/CCP_sf"/>
</dbReference>
<feature type="domain" description="Peptidase S1" evidence="31">
    <location>
        <begin position="477"/>
        <end position="765"/>
    </location>
</feature>
<feature type="domain" description="Sushi" evidence="32">
    <location>
        <begin position="101"/>
        <end position="160"/>
    </location>
</feature>
<comment type="cofactor">
    <cofactor evidence="2">
        <name>Mn(2+)</name>
        <dbReference type="ChEBI" id="CHEBI:29035"/>
    </cofactor>
</comment>
<evidence type="ECO:0000256" key="18">
    <source>
        <dbReference type="ARBA" id="ARBA00023162"/>
    </source>
</evidence>
<dbReference type="CTD" id="629"/>
<dbReference type="PRINTS" id="PR00722">
    <property type="entry name" value="CHYMOTRYPSIN"/>
</dbReference>
<organism evidence="33 34">
    <name type="scientific">Chrysochloris asiatica</name>
    <name type="common">Cape golden mole</name>
    <dbReference type="NCBI Taxonomy" id="185453"/>
    <lineage>
        <taxon>Eukaryota</taxon>
        <taxon>Metazoa</taxon>
        <taxon>Chordata</taxon>
        <taxon>Craniata</taxon>
        <taxon>Vertebrata</taxon>
        <taxon>Euteleostomi</taxon>
        <taxon>Mammalia</taxon>
        <taxon>Eutheria</taxon>
        <taxon>Afrotheria</taxon>
        <taxon>Chrysochloridae</taxon>
        <taxon>Chrysochlorinae</taxon>
        <taxon>Chrysochloris</taxon>
    </lineage>
</organism>
<evidence type="ECO:0000259" key="32">
    <source>
        <dbReference type="PROSITE" id="PS50923"/>
    </source>
</evidence>
<keyword evidence="33" id="KW-1185">Reference proteome</keyword>
<keyword evidence="8" id="KW-0964">Secreted</keyword>
<dbReference type="Gene3D" id="2.40.10.10">
    <property type="entry name" value="Trypsin-like serine proteases"/>
    <property type="match status" value="2"/>
</dbReference>
<comment type="subunit">
    <text evidence="24">Monomer. Interacts with complement C3b; this interaction is dependent on the presence of Mg(2+).</text>
</comment>
<dbReference type="PROSITE" id="PS50240">
    <property type="entry name" value="TRYPSIN_DOM"/>
    <property type="match status" value="1"/>
</dbReference>
<evidence type="ECO:0000256" key="17">
    <source>
        <dbReference type="ARBA" id="ARBA00023157"/>
    </source>
</evidence>
<dbReference type="OrthoDB" id="6127264at2759"/>
<feature type="disulfide bond" evidence="27">
    <location>
        <begin position="131"/>
        <end position="158"/>
    </location>
</feature>
<dbReference type="GeneID" id="102812254"/>
<dbReference type="SMART" id="SM00032">
    <property type="entry name" value="CCP"/>
    <property type="match status" value="3"/>
</dbReference>
<feature type="domain" description="VWFA" evidence="30">
    <location>
        <begin position="270"/>
        <end position="469"/>
    </location>
</feature>
<accession>A0A9B0U4I9</accession>
<keyword evidence="16" id="KW-0391">Immunity</keyword>
<evidence type="ECO:0000256" key="28">
    <source>
        <dbReference type="RuleBase" id="RU363034"/>
    </source>
</evidence>
<dbReference type="InterPro" id="IPR002035">
    <property type="entry name" value="VWF_A"/>
</dbReference>
<dbReference type="InterPro" id="IPR033116">
    <property type="entry name" value="TRYPSIN_SER"/>
</dbReference>
<dbReference type="EC" id="3.4.21.47" evidence="6"/>
<dbReference type="SUPFAM" id="SSF57535">
    <property type="entry name" value="Complement control module/SCR domain"/>
    <property type="match status" value="3"/>
</dbReference>
<dbReference type="InterPro" id="IPR011360">
    <property type="entry name" value="Compl_C2_B"/>
</dbReference>
<keyword evidence="11 28" id="KW-0645">Protease</keyword>
<keyword evidence="12 29" id="KW-0732">Signal</keyword>
<evidence type="ECO:0000256" key="12">
    <source>
        <dbReference type="ARBA" id="ARBA00022729"/>
    </source>
</evidence>
<feature type="active site" description="Charge relay system" evidence="26">
    <location>
        <position position="576"/>
    </location>
</feature>
<comment type="function">
    <text evidence="23">Precursor of the catalytic component of the C3 and C5 convertase complexes of the alternative pathway of the complement system, a cascade of proteins that leads to phagocytosis and breakdown of pathogens and signaling that strengthens the adaptive immune system. The alternative complement pathway acts as an amplification loop that enhances other complement pathways (classical, lectin and GZMK) by promoting formation of additional C3 and C5 convertases. CFB is cleaved and activated by CFD to generate Ba and Bb chains; Bb chain constituting the catalytic component of the C3 and C5 convertases.</text>
</comment>
<dbReference type="PROSITE" id="PS00135">
    <property type="entry name" value="TRYPSIN_SER"/>
    <property type="match status" value="1"/>
</dbReference>
<keyword evidence="13" id="KW-0677">Repeat</keyword>
<dbReference type="CDD" id="cd00033">
    <property type="entry name" value="CCP"/>
    <property type="match status" value="2"/>
</dbReference>
<evidence type="ECO:0000313" key="34">
    <source>
        <dbReference type="RefSeq" id="XP_006875636.1"/>
    </source>
</evidence>
<proteinExistence type="predicted"/>
<dbReference type="InterPro" id="IPR009003">
    <property type="entry name" value="Peptidase_S1_PA"/>
</dbReference>
<dbReference type="CDD" id="cd00190">
    <property type="entry name" value="Tryp_SPc"/>
    <property type="match status" value="1"/>
</dbReference>
<evidence type="ECO:0000256" key="3">
    <source>
        <dbReference type="ARBA" id="ARBA00001946"/>
    </source>
</evidence>
<feature type="domain" description="Sushi" evidence="32">
    <location>
        <begin position="163"/>
        <end position="220"/>
    </location>
</feature>
<dbReference type="InterPro" id="IPR018114">
    <property type="entry name" value="TRYPSIN_HIS"/>
</dbReference>
<dbReference type="Gene3D" id="3.40.50.410">
    <property type="entry name" value="von Willebrand factor, type A domain"/>
    <property type="match status" value="1"/>
</dbReference>
<evidence type="ECO:0000256" key="15">
    <source>
        <dbReference type="ARBA" id="ARBA00022825"/>
    </source>
</evidence>
<keyword evidence="15 28" id="KW-0720">Serine protease</keyword>
<keyword evidence="10 27" id="KW-0768">Sushi</keyword>
<evidence type="ECO:0000256" key="21">
    <source>
        <dbReference type="ARBA" id="ARBA00093327"/>
    </source>
</evidence>
<evidence type="ECO:0000256" key="24">
    <source>
        <dbReference type="ARBA" id="ARBA00093516"/>
    </source>
</evidence>
<evidence type="ECO:0000259" key="30">
    <source>
        <dbReference type="PROSITE" id="PS50234"/>
    </source>
</evidence>
<comment type="cofactor">
    <cofactor evidence="3">
        <name>Mg(2+)</name>
        <dbReference type="ChEBI" id="CHEBI:18420"/>
    </cofactor>
</comment>
<dbReference type="PANTHER" id="PTHR46393">
    <property type="entry name" value="SUSHI DOMAIN-CONTAINING PROTEIN"/>
    <property type="match status" value="1"/>
</dbReference>
<evidence type="ECO:0000256" key="5">
    <source>
        <dbReference type="ARBA" id="ARBA00004613"/>
    </source>
</evidence>
<feature type="active site" description="Charge relay system" evidence="26">
    <location>
        <position position="703"/>
    </location>
</feature>
<comment type="caution">
    <text evidence="27">Lacks conserved residue(s) required for the propagation of feature annotation.</text>
</comment>
<dbReference type="SMART" id="SM00327">
    <property type="entry name" value="VWA"/>
    <property type="match status" value="1"/>
</dbReference>
<keyword evidence="14 28" id="KW-0378">Hydrolase</keyword>
<dbReference type="InterPro" id="IPR000436">
    <property type="entry name" value="Sushi_SCR_CCP_dom"/>
</dbReference>
<dbReference type="PROSITE" id="PS50923">
    <property type="entry name" value="SUSHI"/>
    <property type="match status" value="2"/>
</dbReference>
<evidence type="ECO:0000256" key="25">
    <source>
        <dbReference type="ARBA" id="ARBA00093582"/>
    </source>
</evidence>
<dbReference type="GO" id="GO:0009986">
    <property type="term" value="C:cell surface"/>
    <property type="evidence" value="ECO:0007669"/>
    <property type="project" value="UniProtKB-SubCell"/>
</dbReference>
<evidence type="ECO:0000256" key="7">
    <source>
        <dbReference type="ARBA" id="ARBA00018671"/>
    </source>
</evidence>
<dbReference type="InterPro" id="IPR001254">
    <property type="entry name" value="Trypsin_dom"/>
</dbReference>
<evidence type="ECO:0000256" key="14">
    <source>
        <dbReference type="ARBA" id="ARBA00022801"/>
    </source>
</evidence>
<dbReference type="GO" id="GO:0004252">
    <property type="term" value="F:serine-type endopeptidase activity"/>
    <property type="evidence" value="ECO:0007669"/>
    <property type="project" value="UniProtKB-EC"/>
</dbReference>
<comment type="catalytic activity">
    <reaction evidence="1">
        <text>Cleavage of Arg-|-Ser bond in complement component C3 alpha-chain to yield C3a and C3b, and Arg-|-Xaa bond in complement component C5 alpha-chain to yield C5a and C5b.</text>
        <dbReference type="EC" id="3.4.21.47"/>
    </reaction>
</comment>
<evidence type="ECO:0000256" key="20">
    <source>
        <dbReference type="ARBA" id="ARBA00029636"/>
    </source>
</evidence>
<evidence type="ECO:0000313" key="33">
    <source>
        <dbReference type="Proteomes" id="UP000504623"/>
    </source>
</evidence>
<keyword evidence="18" id="KW-0179">Complement alternate pathway</keyword>
<comment type="subcellular location">
    <subcellularLocation>
        <location evidence="4">Cell surface</location>
    </subcellularLocation>
    <subcellularLocation>
        <location evidence="5">Secreted</location>
    </subcellularLocation>
</comment>
<protein>
    <recommendedName>
        <fullName evidence="7">Complement factor B</fullName>
        <ecNumber evidence="6">3.4.21.47</ecNumber>
    </recommendedName>
    <alternativeName>
        <fullName evidence="20">C3/C5 convertase</fullName>
    </alternativeName>
</protein>
<dbReference type="CDD" id="cd01470">
    <property type="entry name" value="vWA_complement_factors"/>
    <property type="match status" value="1"/>
</dbReference>
<evidence type="ECO:0000256" key="1">
    <source>
        <dbReference type="ARBA" id="ARBA00000061"/>
    </source>
</evidence>
<dbReference type="Pfam" id="PF00084">
    <property type="entry name" value="Sushi"/>
    <property type="match status" value="2"/>
</dbReference>
<keyword evidence="19" id="KW-0325">Glycoprotein</keyword>
<gene>
    <name evidence="34" type="primary">CFB</name>
</gene>
<evidence type="ECO:0000256" key="11">
    <source>
        <dbReference type="ARBA" id="ARBA00022670"/>
    </source>
</evidence>
<evidence type="ECO:0000256" key="22">
    <source>
        <dbReference type="ARBA" id="ARBA00093402"/>
    </source>
</evidence>
<evidence type="ECO:0000256" key="6">
    <source>
        <dbReference type="ARBA" id="ARBA00011934"/>
    </source>
</evidence>
<feature type="signal peptide" evidence="29">
    <location>
        <begin position="1"/>
        <end position="25"/>
    </location>
</feature>
<keyword evidence="17 27" id="KW-1015">Disulfide bond</keyword>
<dbReference type="RefSeq" id="XP_006875636.1">
    <property type="nucleotide sequence ID" value="XM_006875574.1"/>
</dbReference>
<dbReference type="AlphaFoldDB" id="A0A9B0U4I9"/>
<dbReference type="PROSITE" id="PS00134">
    <property type="entry name" value="TRYPSIN_HIS"/>
    <property type="match status" value="1"/>
</dbReference>
<dbReference type="Proteomes" id="UP000504623">
    <property type="component" value="Unplaced"/>
</dbReference>
<feature type="active site" description="Charge relay system" evidence="26">
    <location>
        <position position="526"/>
    </location>
</feature>
<feature type="disulfide bond" evidence="27">
    <location>
        <begin position="191"/>
        <end position="218"/>
    </location>
</feature>
<dbReference type="PIRSF" id="PIRSF001154">
    <property type="entry name" value="Compl_C2_B"/>
    <property type="match status" value="1"/>
</dbReference>
<reference evidence="34" key="1">
    <citation type="submission" date="2025-08" db="UniProtKB">
        <authorList>
            <consortium name="RefSeq"/>
        </authorList>
    </citation>
    <scope>IDENTIFICATION</scope>
    <source>
        <tissue evidence="34">Spleen</tissue>
    </source>
</reference>